<dbReference type="InterPro" id="IPR019742">
    <property type="entry name" value="MacrogloblnA2_CS"/>
</dbReference>
<dbReference type="Pfam" id="PF17789">
    <property type="entry name" value="MG4"/>
    <property type="match status" value="1"/>
</dbReference>
<reference evidence="8" key="2">
    <citation type="submission" date="2025-09" db="UniProtKB">
        <authorList>
            <consortium name="Ensembl"/>
        </authorList>
    </citation>
    <scope>IDENTIFICATION</scope>
</reference>
<dbReference type="SUPFAM" id="SSF49410">
    <property type="entry name" value="Alpha-macroglobulin receptor domain"/>
    <property type="match status" value="1"/>
</dbReference>
<evidence type="ECO:0000256" key="3">
    <source>
        <dbReference type="ARBA" id="ARBA00022966"/>
    </source>
</evidence>
<dbReference type="Ensembl" id="ENSDLAT00005048521.2">
    <property type="protein sequence ID" value="ENSDLAP00005045448.2"/>
    <property type="gene ID" value="ENSDLAG00005017868.2"/>
</dbReference>
<dbReference type="GO" id="GO:0005615">
    <property type="term" value="C:extracellular space"/>
    <property type="evidence" value="ECO:0007669"/>
    <property type="project" value="InterPro"/>
</dbReference>
<dbReference type="FunFam" id="2.60.40.10:FF:000155">
    <property type="entry name" value="complement C3 isoform X1"/>
    <property type="match status" value="1"/>
</dbReference>
<dbReference type="InterPro" id="IPR009048">
    <property type="entry name" value="A-macroglobulin_rcpt-bd"/>
</dbReference>
<dbReference type="PROSITE" id="PS01178">
    <property type="entry name" value="ANAPHYLATOXIN_2"/>
    <property type="match status" value="1"/>
</dbReference>
<dbReference type="PANTHER" id="PTHR11412">
    <property type="entry name" value="MACROGLOBULIN / COMPLEMENT"/>
    <property type="match status" value="1"/>
</dbReference>
<dbReference type="CDD" id="cd03583">
    <property type="entry name" value="NTR_complement_C3"/>
    <property type="match status" value="1"/>
</dbReference>
<dbReference type="Gene3D" id="1.20.91.20">
    <property type="entry name" value="Anaphylotoxins (complement system)"/>
    <property type="match status" value="1"/>
</dbReference>
<dbReference type="SMART" id="SM01419">
    <property type="entry name" value="Thiol-ester_cl"/>
    <property type="match status" value="1"/>
</dbReference>
<dbReference type="InterPro" id="IPR008930">
    <property type="entry name" value="Terpenoid_cyclase/PrenylTrfase"/>
</dbReference>
<dbReference type="SMART" id="SM01359">
    <property type="entry name" value="A2M_N_2"/>
    <property type="match status" value="1"/>
</dbReference>
<dbReference type="CDD" id="cd00017">
    <property type="entry name" value="ANATO"/>
    <property type="match status" value="1"/>
</dbReference>
<dbReference type="Pfam" id="PF07678">
    <property type="entry name" value="TED_complement"/>
    <property type="match status" value="1"/>
</dbReference>
<keyword evidence="3" id="KW-0882">Thioester bond</keyword>
<evidence type="ECO:0000259" key="7">
    <source>
        <dbReference type="PROSITE" id="PS50189"/>
    </source>
</evidence>
<dbReference type="InterPro" id="IPR018933">
    <property type="entry name" value="Netrin_module_non-TIMP"/>
</dbReference>
<feature type="domain" description="Anaphylatoxin-like" evidence="6">
    <location>
        <begin position="658"/>
        <end position="693"/>
    </location>
</feature>
<dbReference type="Gene3D" id="2.20.130.20">
    <property type="match status" value="1"/>
</dbReference>
<dbReference type="Gene3D" id="2.60.40.10">
    <property type="entry name" value="Immunoglobulins"/>
    <property type="match status" value="2"/>
</dbReference>
<dbReference type="Pfam" id="PF01821">
    <property type="entry name" value="ANATO"/>
    <property type="match status" value="1"/>
</dbReference>
<dbReference type="InterPro" id="IPR011626">
    <property type="entry name" value="Alpha-macroglobulin_TED"/>
</dbReference>
<gene>
    <name evidence="8" type="primary">LOC127354389</name>
</gene>
<dbReference type="InterPro" id="IPR050473">
    <property type="entry name" value="A2M/Complement_sys"/>
</dbReference>
<accession>A0A8C4HP38</accession>
<dbReference type="Proteomes" id="UP000694389">
    <property type="component" value="Unassembled WGS sequence"/>
</dbReference>
<evidence type="ECO:0000313" key="9">
    <source>
        <dbReference type="Proteomes" id="UP000694389"/>
    </source>
</evidence>
<keyword evidence="5" id="KW-0732">Signal</keyword>
<dbReference type="PROSITE" id="PS00477">
    <property type="entry name" value="ALPHA_2_MACROGLOBULIN"/>
    <property type="match status" value="1"/>
</dbReference>
<keyword evidence="9" id="KW-1185">Reference proteome</keyword>
<dbReference type="Pfam" id="PF21308">
    <property type="entry name" value="C3_CUB2"/>
    <property type="match status" value="1"/>
</dbReference>
<dbReference type="Gene3D" id="2.60.40.1940">
    <property type="match status" value="1"/>
</dbReference>
<dbReference type="Pfam" id="PF17791">
    <property type="entry name" value="MG3"/>
    <property type="match status" value="1"/>
</dbReference>
<dbReference type="Gene3D" id="2.60.120.1540">
    <property type="match status" value="1"/>
</dbReference>
<dbReference type="Gene3D" id="1.50.10.20">
    <property type="match status" value="1"/>
</dbReference>
<dbReference type="FunFam" id="2.40.50.120:FF:000013">
    <property type="entry name" value="Complement C3"/>
    <property type="match status" value="1"/>
</dbReference>
<dbReference type="InterPro" id="IPR041555">
    <property type="entry name" value="MG3"/>
</dbReference>
<evidence type="ECO:0000259" key="6">
    <source>
        <dbReference type="PROSITE" id="PS01178"/>
    </source>
</evidence>
<dbReference type="InterPro" id="IPR013783">
    <property type="entry name" value="Ig-like_fold"/>
</dbReference>
<dbReference type="PANTHER" id="PTHR11412:SF81">
    <property type="entry name" value="COMPLEMENT C3"/>
    <property type="match status" value="1"/>
</dbReference>
<dbReference type="SUPFAM" id="SSF50242">
    <property type="entry name" value="TIMP-like"/>
    <property type="match status" value="1"/>
</dbReference>
<dbReference type="Gene3D" id="2.40.50.120">
    <property type="match status" value="1"/>
</dbReference>
<evidence type="ECO:0000313" key="8">
    <source>
        <dbReference type="Ensembl" id="ENSDLAP00005045448.2"/>
    </source>
</evidence>
<keyword evidence="4" id="KW-1015">Disulfide bond</keyword>
<reference evidence="8" key="1">
    <citation type="submission" date="2025-08" db="UniProtKB">
        <authorList>
            <consortium name="Ensembl"/>
        </authorList>
    </citation>
    <scope>IDENTIFICATION</scope>
</reference>
<dbReference type="PROSITE" id="PS50189">
    <property type="entry name" value="NTR"/>
    <property type="match status" value="1"/>
</dbReference>
<dbReference type="Pfam" id="PF17790">
    <property type="entry name" value="MG1"/>
    <property type="match status" value="1"/>
</dbReference>
<dbReference type="FunFam" id="2.60.40.1940:FF:000001">
    <property type="entry name" value="Complement component C3"/>
    <property type="match status" value="1"/>
</dbReference>
<dbReference type="GO" id="GO:0004866">
    <property type="term" value="F:endopeptidase inhibitor activity"/>
    <property type="evidence" value="ECO:0007669"/>
    <property type="project" value="InterPro"/>
</dbReference>
<dbReference type="Pfam" id="PF07703">
    <property type="entry name" value="A2M_BRD"/>
    <property type="match status" value="1"/>
</dbReference>
<keyword evidence="2" id="KW-0964">Secreted</keyword>
<dbReference type="InterPro" id="IPR035815">
    <property type="entry name" value="NTR_complement_C3"/>
</dbReference>
<dbReference type="Gene3D" id="6.20.50.160">
    <property type="match status" value="1"/>
</dbReference>
<dbReference type="SMART" id="SM01361">
    <property type="entry name" value="A2M_recep"/>
    <property type="match status" value="1"/>
</dbReference>
<dbReference type="InterPro" id="IPR048848">
    <property type="entry name" value="C3_CUB2"/>
</dbReference>
<dbReference type="Gene3D" id="2.60.40.690">
    <property type="entry name" value="Alpha-macroglobulin, receptor-binding domain"/>
    <property type="match status" value="2"/>
</dbReference>
<name>A0A8C4HP38_DICLA</name>
<dbReference type="SMART" id="SM00643">
    <property type="entry name" value="C345C"/>
    <property type="match status" value="1"/>
</dbReference>
<organism evidence="8 9">
    <name type="scientific">Dicentrarchus labrax</name>
    <name type="common">European seabass</name>
    <name type="synonym">Morone labrax</name>
    <dbReference type="NCBI Taxonomy" id="13489"/>
    <lineage>
        <taxon>Eukaryota</taxon>
        <taxon>Metazoa</taxon>
        <taxon>Chordata</taxon>
        <taxon>Craniata</taxon>
        <taxon>Vertebrata</taxon>
        <taxon>Euteleostomi</taxon>
        <taxon>Actinopterygii</taxon>
        <taxon>Neopterygii</taxon>
        <taxon>Teleostei</taxon>
        <taxon>Neoteleostei</taxon>
        <taxon>Acanthomorphata</taxon>
        <taxon>Eupercaria</taxon>
        <taxon>Moronidae</taxon>
        <taxon>Dicentrarchus</taxon>
    </lineage>
</organism>
<dbReference type="InterPro" id="IPR047565">
    <property type="entry name" value="Alpha-macroglob_thiol-ester_cl"/>
</dbReference>
<dbReference type="SUPFAM" id="SSF48239">
    <property type="entry name" value="Terpenoid cyclases/Protein prenyltransferases"/>
    <property type="match status" value="1"/>
</dbReference>
<feature type="domain" description="NTR" evidence="7">
    <location>
        <begin position="1421"/>
        <end position="1570"/>
    </location>
</feature>
<comment type="subcellular location">
    <subcellularLocation>
        <location evidence="1">Secreted</location>
    </subcellularLocation>
</comment>
<dbReference type="SMART" id="SM01360">
    <property type="entry name" value="A2M"/>
    <property type="match status" value="1"/>
</dbReference>
<dbReference type="Gene3D" id="2.60.40.1930">
    <property type="match status" value="3"/>
</dbReference>
<dbReference type="Pfam" id="PF00207">
    <property type="entry name" value="A2M"/>
    <property type="match status" value="1"/>
</dbReference>
<dbReference type="InterPro" id="IPR011625">
    <property type="entry name" value="A2M_N_BRD"/>
</dbReference>
<feature type="signal peptide" evidence="5">
    <location>
        <begin position="1"/>
        <end position="23"/>
    </location>
</feature>
<feature type="chain" id="PRO_5035916632" description="Complement C3" evidence="5">
    <location>
        <begin position="24"/>
        <end position="1572"/>
    </location>
</feature>
<evidence type="ECO:0000256" key="5">
    <source>
        <dbReference type="SAM" id="SignalP"/>
    </source>
</evidence>
<evidence type="ECO:0000256" key="4">
    <source>
        <dbReference type="ARBA" id="ARBA00023157"/>
    </source>
</evidence>
<dbReference type="GeneTree" id="ENSGT00940000154063"/>
<dbReference type="InterPro" id="IPR001599">
    <property type="entry name" value="Macroglobln_a2"/>
</dbReference>
<protein>
    <recommendedName>
        <fullName evidence="10">Complement C3</fullName>
    </recommendedName>
</protein>
<sequence>MSRTLLWLVASLAFASLTSLADGAPLQVMSAPNLLRVGTPENIFVECQDCTGGDIRVDIKVMNHPTKTKELATTSVTLTTANNFQEFGKLTIPAGDFNKDPSIKQYVYLQARFPDRLLEKVVLVSFQSGYIFIQTDKTLYTPNSDGEFNAPSTPEGIILLPFRTAVSLKSGIFSGKYTLPEIVSFGLWKVVARFTDSPQQSYTAEFEVKEYVLPSFEVKLIPQSPFFYVDSEELSVDIKATYLFGEEVNGMAYVLFGVIQEGQKNSFPSSLQNVQVSNVGEGKVTLKREHITDTFRNIQDLVRSSIFVAVRVLTESGSEMVEAELKDIQIVNSPYSIHFTKTPKYYKPRMSFDVTVEVLNPDGSPAEGITVVVNRSPEEGRTGANGIARLTINTDGTTGRLIITVRGSWWWKCQSMCHSLDLCSVWYLAQRVIFAGVDGAEVKLGQRRKVNFYIPPMEITPSDMTYLILSRGQLVSYGRYKTEQLISMMVPITKEMLPSFRILAYYHTNDNEVVSDSVWVDVEDSCMGSLKLEQSRPVTSYEPRKRFLLKVTGDPEATVGLVAVDKGVYILNNKHRLTQKKVWDIVEKYDTGCTPGGGKDSMSVFYDAGLLFESSTASGTPYRLELKCPAPSRRRRNTIMEVTTSLVSQYKDQLQRDCCLDGIKDIPVSYTCERRSEYITDGAACVEAFLHCCKEMESQRAERKEDNLQLARSDSSYMNIREIVLRTKFPESWLWKDIKLPACQTPNCDTTSVVENVALQDSITTWQFTGISLSRTHGICVGNPLEIIVRKDFFIDLRLPYSAVRGEQIEIKAILHNYSPDLITVRVDLIEEEHVCSAAHRRGKYRQEVKVGDLTTRSVSFIIIPMKEGKYPITVKAAVKDSSLNDGIMKMLRVVVRETHSNILKKDMVLNSPTNTEISVTGREQVSPLENAISGNSMGSLIFQPWGCGEQNLARMTLPVIATIYLDQTNQWEAVGFDKRKEALQHIKTGYENELAYRKNDGSFTVFQGDQSSTWLTAYVAKVFAMAKDLVAVQNHIICDAVKFLILNAQQPDGMFREDGYVFSSAMRAGTDSDASMTAFCLIAMQESRTICDQSVNSLQGSIDKAVGYLETRLPNLIYSYAVAITSYALANENKLNQKILYKFASSDLSHWPVLGNKGYTLEATAYALLALVKAEAFEEATPVVRWFNQQQNVGGGFGSTQATIIVYQAVSEYWANAKEPEYDLKVDILLPGRSKPDKFVVNSENHFTTRTSRMKVINQNVTVTASGTGEATVKMVSLYYALPKEKENYCQEFNLSVELRPGNLSLFYNQKVLLSVNVLYRFKDTRRIATMSILDIGLLTGFTANTNDLNLLSKGPHFLPLPFSLSLQMSVGVLQPAAVSVYEYNNPTPCVKFYHPERRAGQLLQLCRNDVCRECAEENCSMQKKGNIDNDDRTAKACESTETNKIDFVYKVELQKFEDGLSTDVYTMRVLKVIKEGTTDVGPRGKQRTFLSPMHCRQALDLREGKTYLIMGTSKDIKHDDQDQLYLYVLGERTWIEYWPSEAECQTEEYGNTCRGLEALEQGYGLFGCQQ</sequence>
<dbReference type="InterPro" id="IPR040839">
    <property type="entry name" value="MG4"/>
</dbReference>
<dbReference type="PROSITE" id="PS01177">
    <property type="entry name" value="ANAPHYLATOXIN_1"/>
    <property type="match status" value="1"/>
</dbReference>
<proteinExistence type="predicted"/>
<dbReference type="InterPro" id="IPR036595">
    <property type="entry name" value="A-macroglobulin_rcpt-bd_sf"/>
</dbReference>
<evidence type="ECO:0008006" key="10">
    <source>
        <dbReference type="Google" id="ProtNLM"/>
    </source>
</evidence>
<evidence type="ECO:0000256" key="1">
    <source>
        <dbReference type="ARBA" id="ARBA00004613"/>
    </source>
</evidence>
<dbReference type="InterPro" id="IPR000020">
    <property type="entry name" value="Anaphylatoxin/fibulin"/>
</dbReference>
<dbReference type="SUPFAM" id="SSF47686">
    <property type="entry name" value="Anaphylotoxins (complement system)"/>
    <property type="match status" value="1"/>
</dbReference>
<evidence type="ECO:0000256" key="2">
    <source>
        <dbReference type="ARBA" id="ARBA00022525"/>
    </source>
</evidence>
<dbReference type="InterPro" id="IPR008993">
    <property type="entry name" value="TIMP-like_OB-fold"/>
</dbReference>
<dbReference type="InterPro" id="IPR041425">
    <property type="entry name" value="C3/4/5_MG1"/>
</dbReference>
<dbReference type="CDD" id="cd02896">
    <property type="entry name" value="complement_C3_C4_C5"/>
    <property type="match status" value="1"/>
</dbReference>
<dbReference type="InterPro" id="IPR018081">
    <property type="entry name" value="Anaphylatoxin_comp_syst"/>
</dbReference>
<dbReference type="InterPro" id="IPR001134">
    <property type="entry name" value="Netrin_domain"/>
</dbReference>
<dbReference type="SMART" id="SM00104">
    <property type="entry name" value="ANATO"/>
    <property type="match status" value="1"/>
</dbReference>
<dbReference type="Pfam" id="PF01759">
    <property type="entry name" value="NTR"/>
    <property type="match status" value="1"/>
</dbReference>